<evidence type="ECO:0000313" key="1">
    <source>
        <dbReference type="EMBL" id="KAF6751088.1"/>
    </source>
</evidence>
<gene>
    <name evidence="1" type="ORF">DFP72DRAFT_498538</name>
</gene>
<dbReference type="EMBL" id="JACGCI010000052">
    <property type="protein sequence ID" value="KAF6751088.1"/>
    <property type="molecule type" value="Genomic_DNA"/>
</dbReference>
<protein>
    <submittedName>
        <fullName evidence="1">Uncharacterized protein</fullName>
    </submittedName>
</protein>
<name>A0A8H6HSJ0_9AGAR</name>
<accession>A0A8H6HSJ0</accession>
<sequence>MHIRNFALCSIATIATSHPLRPEPRIKHCTFSHIMNCIFILASDLLVKHAQRRAKYEVVGALTSTNSRTPSY</sequence>
<dbReference type="Proteomes" id="UP000521943">
    <property type="component" value="Unassembled WGS sequence"/>
</dbReference>
<proteinExistence type="predicted"/>
<comment type="caution">
    <text evidence="1">The sequence shown here is derived from an EMBL/GenBank/DDBJ whole genome shotgun (WGS) entry which is preliminary data.</text>
</comment>
<keyword evidence="2" id="KW-1185">Reference proteome</keyword>
<evidence type="ECO:0000313" key="2">
    <source>
        <dbReference type="Proteomes" id="UP000521943"/>
    </source>
</evidence>
<dbReference type="AlphaFoldDB" id="A0A8H6HSJ0"/>
<reference evidence="1 2" key="1">
    <citation type="submission" date="2020-07" db="EMBL/GenBank/DDBJ databases">
        <title>Comparative genomics of pyrophilous fungi reveals a link between fire events and developmental genes.</title>
        <authorList>
            <consortium name="DOE Joint Genome Institute"/>
            <person name="Steindorff A.S."/>
            <person name="Carver A."/>
            <person name="Calhoun S."/>
            <person name="Stillman K."/>
            <person name="Liu H."/>
            <person name="Lipzen A."/>
            <person name="Pangilinan J."/>
            <person name="Labutti K."/>
            <person name="Bruns T.D."/>
            <person name="Grigoriev I.V."/>
        </authorList>
    </citation>
    <scope>NUCLEOTIDE SEQUENCE [LARGE SCALE GENOMIC DNA]</scope>
    <source>
        <strain evidence="1 2">CBS 144469</strain>
    </source>
</reference>
<organism evidence="1 2">
    <name type="scientific">Ephemerocybe angulata</name>
    <dbReference type="NCBI Taxonomy" id="980116"/>
    <lineage>
        <taxon>Eukaryota</taxon>
        <taxon>Fungi</taxon>
        <taxon>Dikarya</taxon>
        <taxon>Basidiomycota</taxon>
        <taxon>Agaricomycotina</taxon>
        <taxon>Agaricomycetes</taxon>
        <taxon>Agaricomycetidae</taxon>
        <taxon>Agaricales</taxon>
        <taxon>Agaricineae</taxon>
        <taxon>Psathyrellaceae</taxon>
        <taxon>Ephemerocybe</taxon>
    </lineage>
</organism>